<dbReference type="SUPFAM" id="SSF117281">
    <property type="entry name" value="Kelch motif"/>
    <property type="match status" value="1"/>
</dbReference>
<protein>
    <submittedName>
        <fullName evidence="2">Muskelin</fullName>
    </submittedName>
</protein>
<organism evidence="2 3">
    <name type="scientific">Nosema bombycis (strain CQ1 / CVCC 102059)</name>
    <name type="common">Microsporidian parasite</name>
    <name type="synonym">Pebrine of silkworm</name>
    <dbReference type="NCBI Taxonomy" id="578461"/>
    <lineage>
        <taxon>Eukaryota</taxon>
        <taxon>Fungi</taxon>
        <taxon>Fungi incertae sedis</taxon>
        <taxon>Microsporidia</taxon>
        <taxon>Nosematidae</taxon>
        <taxon>Nosema</taxon>
    </lineage>
</organism>
<dbReference type="HOGENOM" id="CLU_619779_0_0_1"/>
<proteinExistence type="predicted"/>
<reference evidence="2 3" key="1">
    <citation type="journal article" date="2013" name="BMC Genomics">
        <title>Comparative genomics of parasitic silkworm microsporidia reveal an association between genome expansion and host adaptation.</title>
        <authorList>
            <person name="Pan G."/>
            <person name="Xu J."/>
            <person name="Li T."/>
            <person name="Xia Q."/>
            <person name="Liu S.L."/>
            <person name="Zhang G."/>
            <person name="Li S."/>
            <person name="Li C."/>
            <person name="Liu H."/>
            <person name="Yang L."/>
            <person name="Liu T."/>
            <person name="Zhang X."/>
            <person name="Wu Z."/>
            <person name="Fan W."/>
            <person name="Dang X."/>
            <person name="Xiang H."/>
            <person name="Tao M."/>
            <person name="Li Y."/>
            <person name="Hu J."/>
            <person name="Li Z."/>
            <person name="Lin L."/>
            <person name="Luo J."/>
            <person name="Geng L."/>
            <person name="Wang L."/>
            <person name="Long M."/>
            <person name="Wan Y."/>
            <person name="He N."/>
            <person name="Zhang Z."/>
            <person name="Lu C."/>
            <person name="Keeling P.J."/>
            <person name="Wang J."/>
            <person name="Xiang Z."/>
            <person name="Zhou Z."/>
        </authorList>
    </citation>
    <scope>NUCLEOTIDE SEQUENCE [LARGE SCALE GENOMIC DNA]</scope>
    <source>
        <strain evidence="3">CQ1 / CVCC 102059</strain>
    </source>
</reference>
<dbReference type="VEuPathDB" id="MicrosporidiaDB:NBO_2g0020"/>
<dbReference type="InterPro" id="IPR015915">
    <property type="entry name" value="Kelch-typ_b-propeller"/>
</dbReference>
<sequence length="442" mass="50978">MNGIDHIDNPYLSPTPYHNDHNHIASPGKRSCHKMVTNNSEIYLIGRYISSITRDINPVSNDIWVYKRGWYVLPSKDKNIPPNIYDHYITYGNGVLYCFGGKQTDDDETYGGLYRIEIKEDCGGEGDDEGMDRVDDEDSNDCNDSNHTLPNYDLSPTNSSTNSTNSTPSTSLNNTPSNNTTLNSSGFFHNPIERWFTLRDDLKQPSNTPQLRGRLGHTMIYIPKNHIPGNIHNNSLVIIGGQRGKENFKHIQFYSIDSDTVYETVHFPIKTEGRIIQRAHLYGEDLIVLFTFGTEKDSKLDTFCLYSYSLIKDKWKLIINVDGLIPLPRSAHQFVKFKNHFILFGGNVTDKSDKRQNDMWKLTLKRISIEEVKELLSFKIRKYKVLNLLDKGWKKIAIEFLQMKVKPLVTPKNANEFEKLCGEFFDRQDESELYEEIEKIIK</sequence>
<dbReference type="Gene3D" id="2.120.10.80">
    <property type="entry name" value="Kelch-type beta propeller"/>
    <property type="match status" value="1"/>
</dbReference>
<dbReference type="GO" id="GO:0005737">
    <property type="term" value="C:cytoplasm"/>
    <property type="evidence" value="ECO:0007669"/>
    <property type="project" value="TreeGrafter"/>
</dbReference>
<evidence type="ECO:0000256" key="1">
    <source>
        <dbReference type="SAM" id="MobiDB-lite"/>
    </source>
</evidence>
<dbReference type="PANTHER" id="PTHR15526:SF5">
    <property type="entry name" value="MUSKELIN"/>
    <property type="match status" value="1"/>
</dbReference>
<keyword evidence="3" id="KW-1185">Reference proteome</keyword>
<dbReference type="EMBL" id="KB908910">
    <property type="protein sequence ID" value="EOB15528.1"/>
    <property type="molecule type" value="Genomic_DNA"/>
</dbReference>
<feature type="compositionally biased region" description="Acidic residues" evidence="1">
    <location>
        <begin position="123"/>
        <end position="141"/>
    </location>
</feature>
<evidence type="ECO:0000313" key="3">
    <source>
        <dbReference type="Proteomes" id="UP000016927"/>
    </source>
</evidence>
<feature type="compositionally biased region" description="Low complexity" evidence="1">
    <location>
        <begin position="154"/>
        <end position="185"/>
    </location>
</feature>
<name>R0MRK2_NOSB1</name>
<feature type="region of interest" description="Disordered" evidence="1">
    <location>
        <begin position="121"/>
        <end position="185"/>
    </location>
</feature>
<dbReference type="InterPro" id="IPR052456">
    <property type="entry name" value="CTLH_complex_component"/>
</dbReference>
<dbReference type="STRING" id="578461.R0MRK2"/>
<dbReference type="Proteomes" id="UP000016927">
    <property type="component" value="Unassembled WGS sequence"/>
</dbReference>
<dbReference type="AlphaFoldDB" id="R0MRK2"/>
<gene>
    <name evidence="2" type="primary">MKLN1</name>
    <name evidence="2" type="ORF">NBO_2g0020</name>
</gene>
<evidence type="ECO:0000313" key="2">
    <source>
        <dbReference type="EMBL" id="EOB15528.1"/>
    </source>
</evidence>
<dbReference type="OrthoDB" id="2188291at2759"/>
<dbReference type="PANTHER" id="PTHR15526">
    <property type="entry name" value="MUSKELIN"/>
    <property type="match status" value="1"/>
</dbReference>
<accession>R0MRK2</accession>